<feature type="transmembrane region" description="Helical" evidence="15">
    <location>
        <begin position="136"/>
        <end position="162"/>
    </location>
</feature>
<keyword evidence="11 15" id="KW-0520">NAD</keyword>
<dbReference type="EC" id="7.1.1.2" evidence="3 15"/>
<evidence type="ECO:0000256" key="2">
    <source>
        <dbReference type="ARBA" id="ARBA00005698"/>
    </source>
</evidence>
<keyword evidence="5 15" id="KW-0813">Transport</keyword>
<dbReference type="InterPro" id="IPR050269">
    <property type="entry name" value="ComplexI_Subunit6"/>
</dbReference>
<evidence type="ECO:0000256" key="4">
    <source>
        <dbReference type="ARBA" id="ARBA00021095"/>
    </source>
</evidence>
<protein>
    <recommendedName>
        <fullName evidence="4 15">NADH-ubiquinone oxidoreductase chain 6</fullName>
        <ecNumber evidence="3 15">7.1.1.2</ecNumber>
    </recommendedName>
</protein>
<evidence type="ECO:0000256" key="6">
    <source>
        <dbReference type="ARBA" id="ARBA00022660"/>
    </source>
</evidence>
<proteinExistence type="inferred from homology"/>
<comment type="catalytic activity">
    <reaction evidence="14 15">
        <text>a ubiquinone + NADH + 5 H(+)(in) = a ubiquinol + NAD(+) + 4 H(+)(out)</text>
        <dbReference type="Rhea" id="RHEA:29091"/>
        <dbReference type="Rhea" id="RHEA-COMP:9565"/>
        <dbReference type="Rhea" id="RHEA-COMP:9566"/>
        <dbReference type="ChEBI" id="CHEBI:15378"/>
        <dbReference type="ChEBI" id="CHEBI:16389"/>
        <dbReference type="ChEBI" id="CHEBI:17976"/>
        <dbReference type="ChEBI" id="CHEBI:57540"/>
        <dbReference type="ChEBI" id="CHEBI:57945"/>
        <dbReference type="EC" id="7.1.1.2"/>
    </reaction>
</comment>
<evidence type="ECO:0000256" key="15">
    <source>
        <dbReference type="RuleBase" id="RU004430"/>
    </source>
</evidence>
<evidence type="ECO:0000256" key="7">
    <source>
        <dbReference type="ARBA" id="ARBA00022692"/>
    </source>
</evidence>
<evidence type="ECO:0000256" key="9">
    <source>
        <dbReference type="ARBA" id="ARBA00022982"/>
    </source>
</evidence>
<evidence type="ECO:0000313" key="16">
    <source>
        <dbReference type="EMBL" id="QYK91634.1"/>
    </source>
</evidence>
<evidence type="ECO:0000256" key="3">
    <source>
        <dbReference type="ARBA" id="ARBA00012944"/>
    </source>
</evidence>
<evidence type="ECO:0000256" key="5">
    <source>
        <dbReference type="ARBA" id="ARBA00022448"/>
    </source>
</evidence>
<feature type="transmembrane region" description="Helical" evidence="15">
    <location>
        <begin position="53"/>
        <end position="75"/>
    </location>
</feature>
<keyword evidence="12 15" id="KW-0496">Mitochondrion</keyword>
<dbReference type="AlphaFoldDB" id="A0A8F9WKD4"/>
<dbReference type="InterPro" id="IPR001457">
    <property type="entry name" value="NADH_UbQ/plastoQ_OxRdtase_su6"/>
</dbReference>
<dbReference type="GO" id="GO:0008137">
    <property type="term" value="F:NADH dehydrogenase (ubiquinone) activity"/>
    <property type="evidence" value="ECO:0007669"/>
    <property type="project" value="UniProtKB-UniRule"/>
</dbReference>
<comment type="function">
    <text evidence="15">Core subunit of the mitochondrial membrane respiratory chain NADH dehydrogenase (Complex I) which catalyzes electron transfer from NADH through the respiratory chain, using ubiquinone as an electron acceptor. Essential for the catalytic activity and assembly of complex I.</text>
</comment>
<evidence type="ECO:0000256" key="11">
    <source>
        <dbReference type="ARBA" id="ARBA00023027"/>
    </source>
</evidence>
<keyword evidence="6 15" id="KW-0679">Respiratory chain</keyword>
<keyword evidence="15" id="KW-0830">Ubiquinone</keyword>
<keyword evidence="7 15" id="KW-0812">Transmembrane</keyword>
<evidence type="ECO:0000256" key="10">
    <source>
        <dbReference type="ARBA" id="ARBA00022989"/>
    </source>
</evidence>
<organism evidence="16">
    <name type="scientific">Odontobutis sinensis</name>
    <dbReference type="NCBI Taxonomy" id="357168"/>
    <lineage>
        <taxon>Eukaryota</taxon>
        <taxon>Metazoa</taxon>
        <taxon>Chordata</taxon>
        <taxon>Craniata</taxon>
        <taxon>Vertebrata</taxon>
        <taxon>Euteleostomi</taxon>
        <taxon>Actinopterygii</taxon>
        <taxon>Neopterygii</taxon>
        <taxon>Teleostei</taxon>
        <taxon>Neoteleostei</taxon>
        <taxon>Acanthomorphata</taxon>
        <taxon>Gobiaria</taxon>
        <taxon>Gobiiformes</taxon>
        <taxon>Gobioidei</taxon>
        <taxon>Odontobutidae</taxon>
        <taxon>Odontobutis</taxon>
    </lineage>
</organism>
<accession>A0A8F9WKD4</accession>
<dbReference type="Gene3D" id="1.20.120.1200">
    <property type="entry name" value="NADH-ubiquinone/plastoquinone oxidoreductase chain 6, subunit NuoJ"/>
    <property type="match status" value="1"/>
</dbReference>
<keyword evidence="9 15" id="KW-0249">Electron transport</keyword>
<feature type="transmembrane region" description="Helical" evidence="15">
    <location>
        <begin position="26"/>
        <end position="47"/>
    </location>
</feature>
<name>A0A8F9WKD4_9GOBI</name>
<keyword evidence="13 15" id="KW-0472">Membrane</keyword>
<evidence type="ECO:0000256" key="8">
    <source>
        <dbReference type="ARBA" id="ARBA00022967"/>
    </source>
</evidence>
<comment type="subcellular location">
    <subcellularLocation>
        <location evidence="1 15">Mitochondrion membrane</location>
        <topology evidence="1 15">Multi-pass membrane protein</topology>
    </subcellularLocation>
</comment>
<gene>
    <name evidence="16" type="primary">ND6</name>
</gene>
<keyword evidence="10 15" id="KW-1133">Transmembrane helix</keyword>
<reference evidence="16" key="1">
    <citation type="submission" date="2021-05" db="EMBL/GenBank/DDBJ databases">
        <title>The complete mitochondrial genome of Odontobutis sinensis (Actinopteri: Odontobutidae), from the Yangtze River.</title>
        <authorList>
            <person name="Zhou H."/>
            <person name="Ling J."/>
        </authorList>
    </citation>
    <scope>NUCLEOTIDE SEQUENCE</scope>
</reference>
<dbReference type="EMBL" id="MZ265330">
    <property type="protein sequence ID" value="QYK91621.1"/>
    <property type="molecule type" value="Genomic_DNA"/>
</dbReference>
<dbReference type="Pfam" id="PF00499">
    <property type="entry name" value="Oxidored_q3"/>
    <property type="match status" value="1"/>
</dbReference>
<dbReference type="GO" id="GO:0031966">
    <property type="term" value="C:mitochondrial membrane"/>
    <property type="evidence" value="ECO:0007669"/>
    <property type="project" value="UniProtKB-SubCell"/>
</dbReference>
<dbReference type="PANTHER" id="PTHR11435:SF1">
    <property type="entry name" value="NADH-UBIQUINONE OXIDOREDUCTASE CHAIN 6"/>
    <property type="match status" value="1"/>
</dbReference>
<geneLocation type="mitochondrion" evidence="16"/>
<dbReference type="InterPro" id="IPR042106">
    <property type="entry name" value="Nuo/plastoQ_OxRdtase_6_NuoJ"/>
</dbReference>
<evidence type="ECO:0000256" key="1">
    <source>
        <dbReference type="ARBA" id="ARBA00004225"/>
    </source>
</evidence>
<dbReference type="PANTHER" id="PTHR11435">
    <property type="entry name" value="NADH UBIQUINONE OXIDOREDUCTASE SUBUNIT ND6"/>
    <property type="match status" value="1"/>
</dbReference>
<comment type="similarity">
    <text evidence="2 15">Belongs to the complex I subunit 6 family.</text>
</comment>
<evidence type="ECO:0000256" key="12">
    <source>
        <dbReference type="ARBA" id="ARBA00023128"/>
    </source>
</evidence>
<feature type="transmembrane region" description="Helical" evidence="15">
    <location>
        <begin position="87"/>
        <end position="106"/>
    </location>
</feature>
<sequence>MSYVVCSFMFGLIGGLVGVVSNPSPYFASLGLVIVSGVGCGLLIGYGAPFLSLVLFLIYLGGMLVVFAYSAALAAEPFPESLGNRSVMFSAVVYLGAVVMGMWYFWGQWVNYFWVGVDDMVEFSIARGDSLGVAGIYLGGGWMLVMGVWVLLLALFVVLEVVRGLGRGALRAV</sequence>
<evidence type="ECO:0000256" key="14">
    <source>
        <dbReference type="ARBA" id="ARBA00049551"/>
    </source>
</evidence>
<evidence type="ECO:0000256" key="13">
    <source>
        <dbReference type="ARBA" id="ARBA00023136"/>
    </source>
</evidence>
<dbReference type="EMBL" id="MZ265331">
    <property type="protein sequence ID" value="QYK91634.1"/>
    <property type="molecule type" value="Genomic_DNA"/>
</dbReference>
<keyword evidence="8 15" id="KW-1278">Translocase</keyword>